<dbReference type="AlphaFoldDB" id="A0A1A8WJK3"/>
<feature type="transmembrane region" description="Helical" evidence="1">
    <location>
        <begin position="283"/>
        <end position="304"/>
    </location>
</feature>
<name>A0A1A8WJK3_PLAOA</name>
<evidence type="ECO:0000256" key="1">
    <source>
        <dbReference type="SAM" id="Phobius"/>
    </source>
</evidence>
<reference evidence="3" key="1">
    <citation type="submission" date="2016-05" db="EMBL/GenBank/DDBJ databases">
        <authorList>
            <person name="Naeem Raeece"/>
        </authorList>
    </citation>
    <scope>NUCLEOTIDE SEQUENCE [LARGE SCALE GENOMIC DNA]</scope>
</reference>
<evidence type="ECO:0000313" key="2">
    <source>
        <dbReference type="EMBL" id="SBS91443.1"/>
    </source>
</evidence>
<organism evidence="2 3">
    <name type="scientific">Plasmodium ovale curtisi</name>
    <dbReference type="NCBI Taxonomy" id="864141"/>
    <lineage>
        <taxon>Eukaryota</taxon>
        <taxon>Sar</taxon>
        <taxon>Alveolata</taxon>
        <taxon>Apicomplexa</taxon>
        <taxon>Aconoidasida</taxon>
        <taxon>Haemosporida</taxon>
        <taxon>Plasmodiidae</taxon>
        <taxon>Plasmodium</taxon>
        <taxon>Plasmodium (Plasmodium)</taxon>
    </lineage>
</organism>
<sequence>MESICGDPFLDQLGTKYPFLKQLPLCNIHKSFENHNGKVKQYSLCDTLIEKQKDNFSVIKSLCIIAEDILDELKTKLNSPEKNDVHKNCEYLKLWLNDRTKHINRPCDNVENLYTTLNLFIENLSLSNECQNISDFVVDQNKSNTKKELYFHTENLYWIKNKFKTVQVDDKFIYNKYLGECCRFYSNIVNDKYCNNEALCNLELINFREHFNETRTFLSDNEIPISVDKINVIHNPICPSENGDVRAPIESPGYASVMGDLPSDEDFDTESDDNSSTKIGTVIVFPVIATIMGILLILLFLYKFTPFGPRLYRRIRGKSKILDNLNEQIIGLFHNSRHHRNSLSNDFNIQYHSSLNL</sequence>
<dbReference type="EMBL" id="FLQU01001108">
    <property type="protein sequence ID" value="SBS91443.1"/>
    <property type="molecule type" value="Genomic_DNA"/>
</dbReference>
<gene>
    <name evidence="2" type="ORF">POVCU2_0067530</name>
</gene>
<dbReference type="InterPro" id="IPR008780">
    <property type="entry name" value="Plasmodium_Vir"/>
</dbReference>
<evidence type="ECO:0000313" key="3">
    <source>
        <dbReference type="Proteomes" id="UP000078560"/>
    </source>
</evidence>
<dbReference type="Proteomes" id="UP000078560">
    <property type="component" value="Unassembled WGS sequence"/>
</dbReference>
<keyword evidence="1" id="KW-0472">Membrane</keyword>
<keyword evidence="1" id="KW-1133">Transmembrane helix</keyword>
<keyword evidence="1" id="KW-0812">Transmembrane</keyword>
<proteinExistence type="predicted"/>
<accession>A0A1A8WJK3</accession>
<dbReference type="Pfam" id="PF05795">
    <property type="entry name" value="Plasmodium_Vir"/>
    <property type="match status" value="1"/>
</dbReference>
<protein>
    <submittedName>
        <fullName evidence="2">PIR Superfamily Protein</fullName>
    </submittedName>
</protein>